<proteinExistence type="predicted"/>
<protein>
    <submittedName>
        <fullName evidence="1">Uncharacterized protein</fullName>
    </submittedName>
</protein>
<keyword evidence="2" id="KW-1185">Reference proteome</keyword>
<evidence type="ECO:0000313" key="1">
    <source>
        <dbReference type="EMBL" id="PSB58132.1"/>
    </source>
</evidence>
<comment type="caution">
    <text evidence="1">The sequence shown here is derived from an EMBL/GenBank/DDBJ whole genome shotgun (WGS) entry which is preliminary data.</text>
</comment>
<accession>A0A2T1GK75</accession>
<sequence length="64" mass="7408">MIVNNMFVTKITLLTDRIAKISELLRWSKKFKSSMSAHDRHQLANDCSTVDLIEPVPPYDDPLY</sequence>
<dbReference type="EMBL" id="PVWO01000047">
    <property type="protein sequence ID" value="PSB58132.1"/>
    <property type="molecule type" value="Genomic_DNA"/>
</dbReference>
<evidence type="ECO:0000313" key="2">
    <source>
        <dbReference type="Proteomes" id="UP000238937"/>
    </source>
</evidence>
<organism evidence="1 2">
    <name type="scientific">Chamaesiphon polymorphus CCALA 037</name>
    <dbReference type="NCBI Taxonomy" id="2107692"/>
    <lineage>
        <taxon>Bacteria</taxon>
        <taxon>Bacillati</taxon>
        <taxon>Cyanobacteriota</taxon>
        <taxon>Cyanophyceae</taxon>
        <taxon>Gomontiellales</taxon>
        <taxon>Chamaesiphonaceae</taxon>
        <taxon>Chamaesiphon</taxon>
    </lineage>
</organism>
<dbReference type="Proteomes" id="UP000238937">
    <property type="component" value="Unassembled WGS sequence"/>
</dbReference>
<dbReference type="OrthoDB" id="9874385at2"/>
<dbReference type="AlphaFoldDB" id="A0A2T1GK75"/>
<gene>
    <name evidence="1" type="ORF">C7B77_05950</name>
</gene>
<reference evidence="1 2" key="1">
    <citation type="submission" date="2018-03" db="EMBL/GenBank/DDBJ databases">
        <title>The ancient ancestry and fast evolution of plastids.</title>
        <authorList>
            <person name="Moore K.R."/>
            <person name="Magnabosco C."/>
            <person name="Momper L."/>
            <person name="Gold D.A."/>
            <person name="Bosak T."/>
            <person name="Fournier G.P."/>
        </authorList>
    </citation>
    <scope>NUCLEOTIDE SEQUENCE [LARGE SCALE GENOMIC DNA]</scope>
    <source>
        <strain evidence="1 2">CCALA 037</strain>
    </source>
</reference>
<name>A0A2T1GK75_9CYAN</name>